<protein>
    <recommendedName>
        <fullName evidence="4">DUF2059 domain-containing protein</fullName>
    </recommendedName>
</protein>
<keyword evidence="1" id="KW-0732">Signal</keyword>
<comment type="caution">
    <text evidence="2">The sequence shown here is derived from an EMBL/GenBank/DDBJ whole genome shotgun (WGS) entry which is preliminary data.</text>
</comment>
<evidence type="ECO:0008006" key="4">
    <source>
        <dbReference type="Google" id="ProtNLM"/>
    </source>
</evidence>
<dbReference type="Proteomes" id="UP000220246">
    <property type="component" value="Unassembled WGS sequence"/>
</dbReference>
<sequence length="224" mass="24745">MQLKSLGAVALASLALATSVQAAEPTPQAVTDMFLKSIVHIDAKSMEALNAYLRPARTFPGQGDFINVKEMLEVDRDYAKEMAATFLENVKLSDADKKALEPAAVQLFANVRDSQKRITCTMGQPQKVTEGVHAEMLAVNVPFKCLAPNPPEKVVAFLQRAGGAKWDLAQYRENVQTLAKGFEAAPLTQVWEAEFPLATEKKKKPLVWQNNFPRETIDVTPLQY</sequence>
<dbReference type="AlphaFoldDB" id="A0A2A7UYH2"/>
<feature type="chain" id="PRO_5012924859" description="DUF2059 domain-containing protein" evidence="1">
    <location>
        <begin position="23"/>
        <end position="224"/>
    </location>
</feature>
<keyword evidence="3" id="KW-1185">Reference proteome</keyword>
<proteinExistence type="predicted"/>
<evidence type="ECO:0000256" key="1">
    <source>
        <dbReference type="SAM" id="SignalP"/>
    </source>
</evidence>
<feature type="signal peptide" evidence="1">
    <location>
        <begin position="1"/>
        <end position="22"/>
    </location>
</feature>
<gene>
    <name evidence="2" type="ORF">CRM82_18430</name>
</gene>
<dbReference type="GeneID" id="80802607"/>
<dbReference type="OrthoDB" id="8796906at2"/>
<dbReference type="RefSeq" id="WP_098066227.1">
    <property type="nucleotide sequence ID" value="NZ_DALZQJ010000070.1"/>
</dbReference>
<accession>A0A2A7UYH2</accession>
<evidence type="ECO:0000313" key="2">
    <source>
        <dbReference type="EMBL" id="PEH90303.1"/>
    </source>
</evidence>
<dbReference type="EMBL" id="PDEA01000001">
    <property type="protein sequence ID" value="PEH90303.1"/>
    <property type="molecule type" value="Genomic_DNA"/>
</dbReference>
<reference evidence="3" key="1">
    <citation type="submission" date="2017-09" db="EMBL/GenBank/DDBJ databases">
        <title>FDA dAtabase for Regulatory Grade micrObial Sequences (FDA-ARGOS): Supporting development and validation of Infectious Disease Dx tests.</title>
        <authorList>
            <person name="Minogue T."/>
            <person name="Wolcott M."/>
            <person name="Wasieloski L."/>
            <person name="Aguilar W."/>
            <person name="Moore D."/>
            <person name="Tallon L."/>
            <person name="Sadzewicz L."/>
            <person name="Ott S."/>
            <person name="Zhao X."/>
            <person name="Nagaraj S."/>
            <person name="Vavikolanu K."/>
            <person name="Aluvathingal J."/>
            <person name="Nadendla S."/>
            <person name="Sichtig H."/>
        </authorList>
    </citation>
    <scope>NUCLEOTIDE SEQUENCE [LARGE SCALE GENOMIC DNA]</scope>
    <source>
        <strain evidence="3">FDAARGOS_394</strain>
    </source>
</reference>
<evidence type="ECO:0000313" key="3">
    <source>
        <dbReference type="Proteomes" id="UP000220246"/>
    </source>
</evidence>
<name>A0A2A7UYH2_COMTR</name>
<organism evidence="2 3">
    <name type="scientific">Comamonas terrigena</name>
    <dbReference type="NCBI Taxonomy" id="32013"/>
    <lineage>
        <taxon>Bacteria</taxon>
        <taxon>Pseudomonadati</taxon>
        <taxon>Pseudomonadota</taxon>
        <taxon>Betaproteobacteria</taxon>
        <taxon>Burkholderiales</taxon>
        <taxon>Comamonadaceae</taxon>
        <taxon>Comamonas</taxon>
    </lineage>
</organism>